<name>A0A833KZV0_UNCSA</name>
<dbReference type="PROSITE" id="PS50110">
    <property type="entry name" value="RESPONSE_REGULATORY"/>
    <property type="match status" value="1"/>
</dbReference>
<dbReference type="Gene3D" id="6.10.250.690">
    <property type="match status" value="1"/>
</dbReference>
<evidence type="ECO:0000256" key="3">
    <source>
        <dbReference type="ARBA" id="ARBA00023015"/>
    </source>
</evidence>
<comment type="caution">
    <text evidence="10">The sequence shown here is derived from an EMBL/GenBank/DDBJ whole genome shotgun (WGS) entry which is preliminary data.</text>
</comment>
<dbReference type="Gene3D" id="1.10.10.10">
    <property type="entry name" value="Winged helix-like DNA-binding domain superfamily/Winged helix DNA-binding domain"/>
    <property type="match status" value="1"/>
</dbReference>
<feature type="DNA-binding region" description="OmpR/PhoB-type" evidence="7">
    <location>
        <begin position="130"/>
        <end position="226"/>
    </location>
</feature>
<dbReference type="FunFam" id="3.40.50.2300:FF:000001">
    <property type="entry name" value="DNA-binding response regulator PhoB"/>
    <property type="match status" value="1"/>
</dbReference>
<dbReference type="GO" id="GO:0032993">
    <property type="term" value="C:protein-DNA complex"/>
    <property type="evidence" value="ECO:0007669"/>
    <property type="project" value="TreeGrafter"/>
</dbReference>
<dbReference type="FunFam" id="1.10.10.10:FF:000018">
    <property type="entry name" value="DNA-binding response regulator ResD"/>
    <property type="match status" value="1"/>
</dbReference>
<dbReference type="InterPro" id="IPR036388">
    <property type="entry name" value="WH-like_DNA-bd_sf"/>
</dbReference>
<dbReference type="SMART" id="SM00862">
    <property type="entry name" value="Trans_reg_C"/>
    <property type="match status" value="1"/>
</dbReference>
<keyword evidence="4 7" id="KW-0238">DNA-binding</keyword>
<dbReference type="GO" id="GO:0000156">
    <property type="term" value="F:phosphorelay response regulator activity"/>
    <property type="evidence" value="ECO:0007669"/>
    <property type="project" value="TreeGrafter"/>
</dbReference>
<evidence type="ECO:0000259" key="8">
    <source>
        <dbReference type="PROSITE" id="PS50110"/>
    </source>
</evidence>
<dbReference type="SUPFAM" id="SSF46894">
    <property type="entry name" value="C-terminal effector domain of the bipartite response regulators"/>
    <property type="match status" value="1"/>
</dbReference>
<dbReference type="SUPFAM" id="SSF52172">
    <property type="entry name" value="CheY-like"/>
    <property type="match status" value="1"/>
</dbReference>
<dbReference type="GO" id="GO:0005829">
    <property type="term" value="C:cytosol"/>
    <property type="evidence" value="ECO:0007669"/>
    <property type="project" value="TreeGrafter"/>
</dbReference>
<dbReference type="AlphaFoldDB" id="A0A833KZV0"/>
<reference evidence="10 11" key="1">
    <citation type="submission" date="2019-12" db="EMBL/GenBank/DDBJ databases">
        <authorList>
            <person name="Wolfe R."/>
            <person name="Danczak R."/>
            <person name="Wilkins M."/>
        </authorList>
    </citation>
    <scope>NUCLEOTIDE SEQUENCE [LARGE SCALE GENOMIC DNA]</scope>
    <source>
        <strain evidence="10">X2_MaxBin.013</strain>
    </source>
</reference>
<dbReference type="Pfam" id="PF00072">
    <property type="entry name" value="Response_reg"/>
    <property type="match status" value="1"/>
</dbReference>
<dbReference type="PROSITE" id="PS51755">
    <property type="entry name" value="OMPR_PHOB"/>
    <property type="match status" value="1"/>
</dbReference>
<feature type="modified residue" description="4-aspartylphosphate" evidence="6">
    <location>
        <position position="52"/>
    </location>
</feature>
<keyword evidence="3" id="KW-0805">Transcription regulation</keyword>
<evidence type="ECO:0000313" key="11">
    <source>
        <dbReference type="Proteomes" id="UP000488506"/>
    </source>
</evidence>
<dbReference type="GO" id="GO:0000976">
    <property type="term" value="F:transcription cis-regulatory region binding"/>
    <property type="evidence" value="ECO:0007669"/>
    <property type="project" value="TreeGrafter"/>
</dbReference>
<dbReference type="PANTHER" id="PTHR48111:SF40">
    <property type="entry name" value="PHOSPHATE REGULON TRANSCRIPTIONAL REGULATORY PROTEIN PHOB"/>
    <property type="match status" value="1"/>
</dbReference>
<evidence type="ECO:0000256" key="6">
    <source>
        <dbReference type="PROSITE-ProRule" id="PRU00169"/>
    </source>
</evidence>
<proteinExistence type="predicted"/>
<keyword evidence="2" id="KW-0902">Two-component regulatory system</keyword>
<dbReference type="PANTHER" id="PTHR48111">
    <property type="entry name" value="REGULATOR OF RPOS"/>
    <property type="match status" value="1"/>
</dbReference>
<accession>A0A833KZV0</accession>
<feature type="domain" description="OmpR/PhoB-type" evidence="9">
    <location>
        <begin position="130"/>
        <end position="226"/>
    </location>
</feature>
<keyword evidence="5" id="KW-0804">Transcription</keyword>
<evidence type="ECO:0000256" key="2">
    <source>
        <dbReference type="ARBA" id="ARBA00023012"/>
    </source>
</evidence>
<dbReference type="InterPro" id="IPR001867">
    <property type="entry name" value="OmpR/PhoB-type_DNA-bd"/>
</dbReference>
<keyword evidence="1 6" id="KW-0597">Phosphoprotein</keyword>
<evidence type="ECO:0000256" key="5">
    <source>
        <dbReference type="ARBA" id="ARBA00023163"/>
    </source>
</evidence>
<evidence type="ECO:0000313" key="10">
    <source>
        <dbReference type="EMBL" id="KAF0133055.1"/>
    </source>
</evidence>
<dbReference type="InterPro" id="IPR039420">
    <property type="entry name" value="WalR-like"/>
</dbReference>
<dbReference type="EMBL" id="WPAF01000036">
    <property type="protein sequence ID" value="KAF0133055.1"/>
    <property type="molecule type" value="Genomic_DNA"/>
</dbReference>
<evidence type="ECO:0000256" key="7">
    <source>
        <dbReference type="PROSITE-ProRule" id="PRU01091"/>
    </source>
</evidence>
<evidence type="ECO:0000256" key="1">
    <source>
        <dbReference type="ARBA" id="ARBA00022553"/>
    </source>
</evidence>
<dbReference type="InterPro" id="IPR001789">
    <property type="entry name" value="Sig_transdc_resp-reg_receiver"/>
</dbReference>
<dbReference type="Pfam" id="PF00486">
    <property type="entry name" value="Trans_reg_C"/>
    <property type="match status" value="1"/>
</dbReference>
<feature type="domain" description="Response regulatory" evidence="8">
    <location>
        <begin position="3"/>
        <end position="119"/>
    </location>
</feature>
<evidence type="ECO:0000256" key="4">
    <source>
        <dbReference type="ARBA" id="ARBA00023125"/>
    </source>
</evidence>
<dbReference type="SMART" id="SM00448">
    <property type="entry name" value="REC"/>
    <property type="match status" value="1"/>
</dbReference>
<gene>
    <name evidence="10" type="ORF">FD145_1463</name>
</gene>
<dbReference type="Proteomes" id="UP000488506">
    <property type="component" value="Unassembled WGS sequence"/>
</dbReference>
<protein>
    <submittedName>
        <fullName evidence="10">Two-component system OmpR family alkaline phosphatase synthesis response regulator PhoP</fullName>
    </submittedName>
</protein>
<evidence type="ECO:0000259" key="9">
    <source>
        <dbReference type="PROSITE" id="PS51755"/>
    </source>
</evidence>
<dbReference type="InterPro" id="IPR016032">
    <property type="entry name" value="Sig_transdc_resp-reg_C-effctor"/>
</dbReference>
<dbReference type="GO" id="GO:0006355">
    <property type="term" value="P:regulation of DNA-templated transcription"/>
    <property type="evidence" value="ECO:0007669"/>
    <property type="project" value="InterPro"/>
</dbReference>
<dbReference type="CDD" id="cd00383">
    <property type="entry name" value="trans_reg_C"/>
    <property type="match status" value="1"/>
</dbReference>
<organism evidence="10 11">
    <name type="scientific">Candidatus Saganbacteria bacterium</name>
    <dbReference type="NCBI Taxonomy" id="2575572"/>
    <lineage>
        <taxon>Bacteria</taxon>
        <taxon>Bacillati</taxon>
        <taxon>Saganbacteria</taxon>
    </lineage>
</organism>
<dbReference type="Gene3D" id="3.40.50.2300">
    <property type="match status" value="1"/>
</dbReference>
<dbReference type="InterPro" id="IPR011006">
    <property type="entry name" value="CheY-like_superfamily"/>
</dbReference>
<sequence length="226" mass="25574">MARILIIEDEKDIAGALEYNFKKEKHETSVAYDGIQGLKLAQGYSPSLIILDIMLPGMDGLEICRKIKSNPKTEGIPIIILTAKSEEVDKIVGLELGADDYITKPFSMKELLARVKTILRRSEKKQIAAPDILKFDDLEIDSEKHQVSVLGKAVDLTAKEFQLLKYLAENKERVFSRDRLLDSVWGINVAIETRTVDVHVRRLREKLGKASRHIKTLRGVGYKFNV</sequence>